<organism evidence="2 3">
    <name type="scientific">Fusarium oxysporum f. sp. raphani 54005</name>
    <dbReference type="NCBI Taxonomy" id="1089458"/>
    <lineage>
        <taxon>Eukaryota</taxon>
        <taxon>Fungi</taxon>
        <taxon>Dikarya</taxon>
        <taxon>Ascomycota</taxon>
        <taxon>Pezizomycotina</taxon>
        <taxon>Sordariomycetes</taxon>
        <taxon>Hypocreomycetidae</taxon>
        <taxon>Hypocreales</taxon>
        <taxon>Nectriaceae</taxon>
        <taxon>Fusarium</taxon>
        <taxon>Fusarium oxysporum species complex</taxon>
    </lineage>
</organism>
<dbReference type="Proteomes" id="UP000030663">
    <property type="component" value="Unassembled WGS sequence"/>
</dbReference>
<gene>
    <name evidence="2" type="ORF">FOQG_16591</name>
</gene>
<keyword evidence="3" id="KW-1185">Reference proteome</keyword>
<reference evidence="2 3" key="1">
    <citation type="submission" date="2011-11" db="EMBL/GenBank/DDBJ databases">
        <title>The Genome Sequence of Fusarium oxysporum PHW815.</title>
        <authorList>
            <consortium name="The Broad Institute Genome Sequencing Platform"/>
            <person name="Ma L.-J."/>
            <person name="Gale L.R."/>
            <person name="Schwartz D.C."/>
            <person name="Zhou S."/>
            <person name="Corby-Kistler H."/>
            <person name="Young S.K."/>
            <person name="Zeng Q."/>
            <person name="Gargeya S."/>
            <person name="Fitzgerald M."/>
            <person name="Haas B."/>
            <person name="Abouelleil A."/>
            <person name="Alvarado L."/>
            <person name="Arachchi H.M."/>
            <person name="Berlin A."/>
            <person name="Brown A."/>
            <person name="Chapman S.B."/>
            <person name="Chen Z."/>
            <person name="Dunbar C."/>
            <person name="Freedman E."/>
            <person name="Gearin G."/>
            <person name="Goldberg J."/>
            <person name="Griggs A."/>
            <person name="Gujja S."/>
            <person name="Heiman D."/>
            <person name="Howarth C."/>
            <person name="Larson L."/>
            <person name="Lui A."/>
            <person name="MacDonald P.J.P."/>
            <person name="Montmayeur A."/>
            <person name="Murphy C."/>
            <person name="Neiman D."/>
            <person name="Pearson M."/>
            <person name="Priest M."/>
            <person name="Roberts A."/>
            <person name="Saif S."/>
            <person name="Shea T."/>
            <person name="Shenoy N."/>
            <person name="Sisk P."/>
            <person name="Stolte C."/>
            <person name="Sykes S."/>
            <person name="Wortman J."/>
            <person name="Nusbaum C."/>
            <person name="Birren B."/>
        </authorList>
    </citation>
    <scope>NUCLEOTIDE SEQUENCE [LARGE SCALE GENOMIC DNA]</scope>
    <source>
        <strain evidence="2 3">54005</strain>
    </source>
</reference>
<feature type="compositionally biased region" description="Basic residues" evidence="1">
    <location>
        <begin position="1"/>
        <end position="11"/>
    </location>
</feature>
<sequence length="58" mass="6482">MAAHASRRAISRSKPLPRQESKEMGRQAPGFVRSRRPGLAIMTTSASLNGFGWWPMVR</sequence>
<proteinExistence type="predicted"/>
<dbReference type="EMBL" id="JH658504">
    <property type="protein sequence ID" value="EXK78767.1"/>
    <property type="molecule type" value="Genomic_DNA"/>
</dbReference>
<dbReference type="HOGENOM" id="CLU_193158_0_0_1"/>
<evidence type="ECO:0000313" key="3">
    <source>
        <dbReference type="Proteomes" id="UP000030663"/>
    </source>
</evidence>
<evidence type="ECO:0000313" key="2">
    <source>
        <dbReference type="EMBL" id="EXK78767.1"/>
    </source>
</evidence>
<name>X0C7S8_FUSOX</name>
<protein>
    <submittedName>
        <fullName evidence="2">Uncharacterized protein</fullName>
    </submittedName>
</protein>
<accession>X0C7S8</accession>
<evidence type="ECO:0000256" key="1">
    <source>
        <dbReference type="SAM" id="MobiDB-lite"/>
    </source>
</evidence>
<dbReference type="AlphaFoldDB" id="X0C7S8"/>
<feature type="region of interest" description="Disordered" evidence="1">
    <location>
        <begin position="1"/>
        <end position="36"/>
    </location>
</feature>